<accession>A0A927N6U8</accession>
<keyword evidence="5 7" id="KW-1133">Transmembrane helix</keyword>
<dbReference type="Pfam" id="PF00528">
    <property type="entry name" value="BPD_transp_1"/>
    <property type="match status" value="1"/>
</dbReference>
<evidence type="ECO:0000256" key="5">
    <source>
        <dbReference type="ARBA" id="ARBA00022989"/>
    </source>
</evidence>
<dbReference type="EMBL" id="JADBEM010000001">
    <property type="protein sequence ID" value="MBE1609565.1"/>
    <property type="molecule type" value="Genomic_DNA"/>
</dbReference>
<evidence type="ECO:0000256" key="7">
    <source>
        <dbReference type="RuleBase" id="RU363032"/>
    </source>
</evidence>
<sequence length="330" mass="35992">MLTYIGRRVMLMVPTVFVISVVAFVIIQLPPGDYLTTIVSQLQAQGDQIDKAELASLSARYGLDQPVVVQYWKWISGILLHGDFGMSFAWNRPVSALLGERLPLTIVLAITTLLFTWAVAFPIGVYSAVRQYSAGDYVATTLGFIGLAIPDFLLALVLMWIGLNYFGMSVGGLFSQEYLDSAWNLGKLIDLLGHLWVPVVVLGAAGTAGLIRVLRANLLDELHKPYVVAARARGMPERRLTMKYPLRVALNPFVSTIGWVLPGLVSGEVIVAQVLSLQTTGPLLLDSLKSQDMYLAGSVIFIVSVLTVIGTLISDILLAWLDPRVRLGHG</sequence>
<dbReference type="GO" id="GO:0055085">
    <property type="term" value="P:transmembrane transport"/>
    <property type="evidence" value="ECO:0007669"/>
    <property type="project" value="InterPro"/>
</dbReference>
<evidence type="ECO:0000256" key="3">
    <source>
        <dbReference type="ARBA" id="ARBA00022475"/>
    </source>
</evidence>
<evidence type="ECO:0000256" key="6">
    <source>
        <dbReference type="ARBA" id="ARBA00023136"/>
    </source>
</evidence>
<feature type="transmembrane region" description="Helical" evidence="7">
    <location>
        <begin position="9"/>
        <end position="29"/>
    </location>
</feature>
<dbReference type="AlphaFoldDB" id="A0A927N6U8"/>
<dbReference type="RefSeq" id="WP_192753121.1">
    <property type="nucleotide sequence ID" value="NZ_BAABJL010000201.1"/>
</dbReference>
<reference evidence="9" key="1">
    <citation type="submission" date="2020-10" db="EMBL/GenBank/DDBJ databases">
        <title>Sequencing the genomes of 1000 actinobacteria strains.</title>
        <authorList>
            <person name="Klenk H.-P."/>
        </authorList>
    </citation>
    <scope>NUCLEOTIDE SEQUENCE</scope>
    <source>
        <strain evidence="9">DSM 45354</strain>
    </source>
</reference>
<evidence type="ECO:0000256" key="2">
    <source>
        <dbReference type="ARBA" id="ARBA00022448"/>
    </source>
</evidence>
<dbReference type="GO" id="GO:0005886">
    <property type="term" value="C:plasma membrane"/>
    <property type="evidence" value="ECO:0007669"/>
    <property type="project" value="UniProtKB-SubCell"/>
</dbReference>
<feature type="domain" description="ABC transmembrane type-1" evidence="8">
    <location>
        <begin position="102"/>
        <end position="318"/>
    </location>
</feature>
<feature type="transmembrane region" description="Helical" evidence="7">
    <location>
        <begin position="195"/>
        <end position="214"/>
    </location>
</feature>
<keyword evidence="3" id="KW-1003">Cell membrane</keyword>
<proteinExistence type="inferred from homology"/>
<feature type="transmembrane region" description="Helical" evidence="7">
    <location>
        <begin position="248"/>
        <end position="275"/>
    </location>
</feature>
<keyword evidence="10" id="KW-1185">Reference proteome</keyword>
<dbReference type="PANTHER" id="PTHR30465:SF43">
    <property type="entry name" value="OLIGOPEPTIDE ABC TRANSPORTER, PERMEASE PROTEIN"/>
    <property type="match status" value="1"/>
</dbReference>
<name>A0A927N6U8_9ACTN</name>
<dbReference type="InterPro" id="IPR035906">
    <property type="entry name" value="MetI-like_sf"/>
</dbReference>
<feature type="transmembrane region" description="Helical" evidence="7">
    <location>
        <begin position="137"/>
        <end position="163"/>
    </location>
</feature>
<dbReference type="Pfam" id="PF19300">
    <property type="entry name" value="BPD_transp_1_N"/>
    <property type="match status" value="1"/>
</dbReference>
<evidence type="ECO:0000313" key="9">
    <source>
        <dbReference type="EMBL" id="MBE1609565.1"/>
    </source>
</evidence>
<organism evidence="9 10">
    <name type="scientific">Actinopolymorpha pittospori</name>
    <dbReference type="NCBI Taxonomy" id="648752"/>
    <lineage>
        <taxon>Bacteria</taxon>
        <taxon>Bacillati</taxon>
        <taxon>Actinomycetota</taxon>
        <taxon>Actinomycetes</taxon>
        <taxon>Propionibacteriales</taxon>
        <taxon>Actinopolymorphaceae</taxon>
        <taxon>Actinopolymorpha</taxon>
    </lineage>
</organism>
<comment type="subcellular location">
    <subcellularLocation>
        <location evidence="1 7">Cell membrane</location>
        <topology evidence="1 7">Multi-pass membrane protein</topology>
    </subcellularLocation>
</comment>
<keyword evidence="6 7" id="KW-0472">Membrane</keyword>
<dbReference type="PANTHER" id="PTHR30465">
    <property type="entry name" value="INNER MEMBRANE ABC TRANSPORTER"/>
    <property type="match status" value="1"/>
</dbReference>
<comment type="caution">
    <text evidence="9">The sequence shown here is derived from an EMBL/GenBank/DDBJ whole genome shotgun (WGS) entry which is preliminary data.</text>
</comment>
<gene>
    <name evidence="9" type="ORF">HEB94_006413</name>
</gene>
<feature type="transmembrane region" description="Helical" evidence="7">
    <location>
        <begin position="102"/>
        <end position="125"/>
    </location>
</feature>
<keyword evidence="4 7" id="KW-0812">Transmembrane</keyword>
<keyword evidence="2 7" id="KW-0813">Transport</keyword>
<dbReference type="Gene3D" id="1.10.3720.10">
    <property type="entry name" value="MetI-like"/>
    <property type="match status" value="1"/>
</dbReference>
<comment type="similarity">
    <text evidence="7">Belongs to the binding-protein-dependent transport system permease family.</text>
</comment>
<feature type="transmembrane region" description="Helical" evidence="7">
    <location>
        <begin position="295"/>
        <end position="321"/>
    </location>
</feature>
<evidence type="ECO:0000256" key="1">
    <source>
        <dbReference type="ARBA" id="ARBA00004651"/>
    </source>
</evidence>
<dbReference type="PROSITE" id="PS50928">
    <property type="entry name" value="ABC_TM1"/>
    <property type="match status" value="1"/>
</dbReference>
<dbReference type="Proteomes" id="UP000638648">
    <property type="component" value="Unassembled WGS sequence"/>
</dbReference>
<dbReference type="CDD" id="cd06261">
    <property type="entry name" value="TM_PBP2"/>
    <property type="match status" value="1"/>
</dbReference>
<evidence type="ECO:0000313" key="10">
    <source>
        <dbReference type="Proteomes" id="UP000638648"/>
    </source>
</evidence>
<dbReference type="InterPro" id="IPR000515">
    <property type="entry name" value="MetI-like"/>
</dbReference>
<evidence type="ECO:0000259" key="8">
    <source>
        <dbReference type="PROSITE" id="PS50928"/>
    </source>
</evidence>
<protein>
    <submittedName>
        <fullName evidence="9">Peptide/nickel transport system permease protein</fullName>
    </submittedName>
</protein>
<evidence type="ECO:0000256" key="4">
    <source>
        <dbReference type="ARBA" id="ARBA00022692"/>
    </source>
</evidence>
<dbReference type="SUPFAM" id="SSF161098">
    <property type="entry name" value="MetI-like"/>
    <property type="match status" value="1"/>
</dbReference>
<dbReference type="InterPro" id="IPR045621">
    <property type="entry name" value="BPD_transp_1_N"/>
</dbReference>